<accession>A0A6D2KSD7</accession>
<keyword evidence="2" id="KW-1185">Reference proteome</keyword>
<evidence type="ECO:0000313" key="2">
    <source>
        <dbReference type="Proteomes" id="UP000467841"/>
    </source>
</evidence>
<organism evidence="1 2">
    <name type="scientific">Microthlaspi erraticum</name>
    <dbReference type="NCBI Taxonomy" id="1685480"/>
    <lineage>
        <taxon>Eukaryota</taxon>
        <taxon>Viridiplantae</taxon>
        <taxon>Streptophyta</taxon>
        <taxon>Embryophyta</taxon>
        <taxon>Tracheophyta</taxon>
        <taxon>Spermatophyta</taxon>
        <taxon>Magnoliopsida</taxon>
        <taxon>eudicotyledons</taxon>
        <taxon>Gunneridae</taxon>
        <taxon>Pentapetalae</taxon>
        <taxon>rosids</taxon>
        <taxon>malvids</taxon>
        <taxon>Brassicales</taxon>
        <taxon>Brassicaceae</taxon>
        <taxon>Coluteocarpeae</taxon>
        <taxon>Microthlaspi</taxon>
    </lineage>
</organism>
<comment type="caution">
    <text evidence="1">The sequence shown here is derived from an EMBL/GenBank/DDBJ whole genome shotgun (WGS) entry which is preliminary data.</text>
</comment>
<evidence type="ECO:0000313" key="1">
    <source>
        <dbReference type="EMBL" id="CAA7054986.1"/>
    </source>
</evidence>
<dbReference type="OrthoDB" id="1716893at2759"/>
<dbReference type="EMBL" id="CACVBM020001603">
    <property type="protein sequence ID" value="CAA7054986.1"/>
    <property type="molecule type" value="Genomic_DNA"/>
</dbReference>
<name>A0A6D2KSD7_9BRAS</name>
<dbReference type="AlphaFoldDB" id="A0A6D2KSD7"/>
<sequence length="81" mass="9458">MGGVKKRWTSGRGIRVSPKAKRLRARVRGFFRLLRSWCCKRPRPPLVREVDGHYYTPLRRSNSSFYADAIADCIDFIKRSS</sequence>
<proteinExistence type="predicted"/>
<dbReference type="Proteomes" id="UP000467841">
    <property type="component" value="Unassembled WGS sequence"/>
</dbReference>
<reference evidence="1" key="1">
    <citation type="submission" date="2020-01" db="EMBL/GenBank/DDBJ databases">
        <authorList>
            <person name="Mishra B."/>
        </authorList>
    </citation>
    <scope>NUCLEOTIDE SEQUENCE [LARGE SCALE GENOMIC DNA]</scope>
</reference>
<protein>
    <submittedName>
        <fullName evidence="1">Uncharacterized protein</fullName>
    </submittedName>
</protein>
<gene>
    <name evidence="1" type="ORF">MERR_LOCUS42222</name>
</gene>